<reference evidence="2 3" key="1">
    <citation type="submission" date="2024-07" db="EMBL/GenBank/DDBJ databases">
        <title>Enhanced genomic and transcriptomic resources for Trichinella pseudospiralis and T. spiralis underpin the discovery of pronounced molecular differences between stages and species.</title>
        <authorList>
            <person name="Pasi K.K."/>
            <person name="La Rosa G."/>
            <person name="Gomez-Morales M.A."/>
            <person name="Tosini F."/>
            <person name="Sumanam S."/>
            <person name="Young N.D."/>
            <person name="Chang B.C."/>
            <person name="Robin G.B."/>
        </authorList>
    </citation>
    <scope>NUCLEOTIDE SEQUENCE [LARGE SCALE GENOMIC DNA]</scope>
    <source>
        <strain evidence="2">ISS534</strain>
    </source>
</reference>
<keyword evidence="3" id="KW-1185">Reference proteome</keyword>
<sequence length="377" mass="43707">MALHSLFSLILTLSRMSAAKFDNETVELAEQLSVPISGKIVEYTKSESYYKISKLKHAEKCEKDSIYLFLLEMEKTDCSIYQIWSDKPESECNTPLLAKIRPLKCLILAKFINKKFENFHGITCDTKLNMNVEKNASLCDLSWRESLKTYALRIPEIKRPWNENLFLYVPMLTNITDNSSKEDRKHPIGRTGVAGQGNLNKLGWNLHVTLIVYKRTTYPCVLSQRRNDGELHLPTYFLHKNTMRDYPFNKEMADIIKQGFRNHSNPSIKERAKELFAEAKRSTNTMGKMKAIGDSDTDDAWLEEVVAEIRHNQHVHLGNINFTPEMNSLSLEWKRVTEQIDEYIMELKRKAGEHYPEPYLTESELNQRGFKLTEVGC</sequence>
<name>A0ABR3KGV0_TRISP</name>
<accession>A0ABR3KGV0</accession>
<keyword evidence="1" id="KW-0732">Signal</keyword>
<evidence type="ECO:0000313" key="2">
    <source>
        <dbReference type="EMBL" id="KAL1237727.1"/>
    </source>
</evidence>
<dbReference type="Proteomes" id="UP001558632">
    <property type="component" value="Unassembled WGS sequence"/>
</dbReference>
<comment type="caution">
    <text evidence="2">The sequence shown here is derived from an EMBL/GenBank/DDBJ whole genome shotgun (WGS) entry which is preliminary data.</text>
</comment>
<proteinExistence type="predicted"/>
<organism evidence="2 3">
    <name type="scientific">Trichinella spiralis</name>
    <name type="common">Trichina worm</name>
    <dbReference type="NCBI Taxonomy" id="6334"/>
    <lineage>
        <taxon>Eukaryota</taxon>
        <taxon>Metazoa</taxon>
        <taxon>Ecdysozoa</taxon>
        <taxon>Nematoda</taxon>
        <taxon>Enoplea</taxon>
        <taxon>Dorylaimia</taxon>
        <taxon>Trichinellida</taxon>
        <taxon>Trichinellidae</taxon>
        <taxon>Trichinella</taxon>
    </lineage>
</organism>
<dbReference type="EMBL" id="JBEUSY010000340">
    <property type="protein sequence ID" value="KAL1237727.1"/>
    <property type="molecule type" value="Genomic_DNA"/>
</dbReference>
<gene>
    <name evidence="2" type="ORF">TSPI_02092</name>
</gene>
<protein>
    <submittedName>
        <fullName evidence="2">Transient receptor potential cation channel subfamily M member-like</fullName>
    </submittedName>
</protein>
<feature type="chain" id="PRO_5045286833" evidence="1">
    <location>
        <begin position="19"/>
        <end position="377"/>
    </location>
</feature>
<feature type="signal peptide" evidence="1">
    <location>
        <begin position="1"/>
        <end position="18"/>
    </location>
</feature>
<evidence type="ECO:0000256" key="1">
    <source>
        <dbReference type="SAM" id="SignalP"/>
    </source>
</evidence>
<evidence type="ECO:0000313" key="3">
    <source>
        <dbReference type="Proteomes" id="UP001558632"/>
    </source>
</evidence>